<feature type="region of interest" description="Disordered" evidence="1">
    <location>
        <begin position="1"/>
        <end position="23"/>
    </location>
</feature>
<dbReference type="AlphaFoldDB" id="A0A0B7BZF2"/>
<organism evidence="2">
    <name type="scientific">Arion vulgaris</name>
    <dbReference type="NCBI Taxonomy" id="1028688"/>
    <lineage>
        <taxon>Eukaryota</taxon>
        <taxon>Metazoa</taxon>
        <taxon>Spiralia</taxon>
        <taxon>Lophotrochozoa</taxon>
        <taxon>Mollusca</taxon>
        <taxon>Gastropoda</taxon>
        <taxon>Heterobranchia</taxon>
        <taxon>Euthyneura</taxon>
        <taxon>Panpulmonata</taxon>
        <taxon>Eupulmonata</taxon>
        <taxon>Stylommatophora</taxon>
        <taxon>Helicina</taxon>
        <taxon>Arionoidea</taxon>
        <taxon>Arionidae</taxon>
        <taxon>Arion</taxon>
    </lineage>
</organism>
<protein>
    <submittedName>
        <fullName evidence="2">Uncharacterized protein</fullName>
    </submittedName>
</protein>
<evidence type="ECO:0000313" key="2">
    <source>
        <dbReference type="EMBL" id="CEK97761.1"/>
    </source>
</evidence>
<feature type="compositionally biased region" description="Basic and acidic residues" evidence="1">
    <location>
        <begin position="8"/>
        <end position="23"/>
    </location>
</feature>
<proteinExistence type="predicted"/>
<sequence>TTNTPLRSEMESQDGDHDGDLNKESEVTIEQELQDQDSTNMQVKVVEQDSLQQFELSECLQGTISDVETVMAKLPENCNGSPDLHGNINVRIKGDEIEAETGKELDVGKDEEREHQIEDVLKHLRIEDKNEPSPAAVSATEEVTFQ</sequence>
<dbReference type="EMBL" id="HACG01050896">
    <property type="protein sequence ID" value="CEK97761.1"/>
    <property type="molecule type" value="Transcribed_RNA"/>
</dbReference>
<accession>A0A0B7BZF2</accession>
<gene>
    <name evidence="2" type="primary">ORF216814</name>
</gene>
<evidence type="ECO:0000256" key="1">
    <source>
        <dbReference type="SAM" id="MobiDB-lite"/>
    </source>
</evidence>
<feature type="non-terminal residue" evidence="2">
    <location>
        <position position="146"/>
    </location>
</feature>
<feature type="non-terminal residue" evidence="2">
    <location>
        <position position="1"/>
    </location>
</feature>
<name>A0A0B7BZF2_9EUPU</name>
<reference evidence="2" key="1">
    <citation type="submission" date="2014-12" db="EMBL/GenBank/DDBJ databases">
        <title>Insight into the proteome of Arion vulgaris.</title>
        <authorList>
            <person name="Aradska J."/>
            <person name="Bulat T."/>
            <person name="Smidak R."/>
            <person name="Sarate P."/>
            <person name="Gangsoo J."/>
            <person name="Sialana F."/>
            <person name="Bilban M."/>
            <person name="Lubec G."/>
        </authorList>
    </citation>
    <scope>NUCLEOTIDE SEQUENCE</scope>
    <source>
        <tissue evidence="2">Skin</tissue>
    </source>
</reference>